<feature type="transmembrane region" description="Helical" evidence="7">
    <location>
        <begin position="103"/>
        <end position="123"/>
    </location>
</feature>
<evidence type="ECO:0000256" key="6">
    <source>
        <dbReference type="ARBA" id="ARBA00023136"/>
    </source>
</evidence>
<dbReference type="EMBL" id="JAKZBV010000001">
    <property type="protein sequence ID" value="MCH6469632.1"/>
    <property type="molecule type" value="Genomic_DNA"/>
</dbReference>
<feature type="compositionally biased region" description="Basic residues" evidence="8">
    <location>
        <begin position="310"/>
        <end position="319"/>
    </location>
</feature>
<protein>
    <submittedName>
        <fullName evidence="10">ABC transporter permease</fullName>
    </submittedName>
</protein>
<dbReference type="InterPro" id="IPR025966">
    <property type="entry name" value="OppC_N"/>
</dbReference>
<dbReference type="InterPro" id="IPR000515">
    <property type="entry name" value="MetI-like"/>
</dbReference>
<evidence type="ECO:0000313" key="10">
    <source>
        <dbReference type="EMBL" id="MCH6469632.1"/>
    </source>
</evidence>
<feature type="transmembrane region" description="Helical" evidence="7">
    <location>
        <begin position="276"/>
        <end position="298"/>
    </location>
</feature>
<name>A0ABS9TZN5_9MICC</name>
<evidence type="ECO:0000259" key="9">
    <source>
        <dbReference type="PROSITE" id="PS50928"/>
    </source>
</evidence>
<reference evidence="10 11" key="1">
    <citation type="submission" date="2022-03" db="EMBL/GenBank/DDBJ databases">
        <title>Sinomonas sp. isolated from a soil.</title>
        <authorList>
            <person name="Han J."/>
            <person name="Kim D.-U."/>
        </authorList>
    </citation>
    <scope>NUCLEOTIDE SEQUENCE [LARGE SCALE GENOMIC DNA]</scope>
    <source>
        <strain evidence="10 11">5-5</strain>
    </source>
</reference>
<dbReference type="InterPro" id="IPR050366">
    <property type="entry name" value="BP-dependent_transpt_permease"/>
</dbReference>
<feature type="transmembrane region" description="Helical" evidence="7">
    <location>
        <begin position="135"/>
        <end position="159"/>
    </location>
</feature>
<feature type="transmembrane region" description="Helical" evidence="7">
    <location>
        <begin position="36"/>
        <end position="57"/>
    </location>
</feature>
<keyword evidence="3" id="KW-1003">Cell membrane</keyword>
<dbReference type="Pfam" id="PF00528">
    <property type="entry name" value="BPD_transp_1"/>
    <property type="match status" value="1"/>
</dbReference>
<dbReference type="RefSeq" id="WP_241053042.1">
    <property type="nucleotide sequence ID" value="NZ_JAKZBV010000001.1"/>
</dbReference>
<dbReference type="PANTHER" id="PTHR43386">
    <property type="entry name" value="OLIGOPEPTIDE TRANSPORT SYSTEM PERMEASE PROTEIN APPC"/>
    <property type="match status" value="1"/>
</dbReference>
<dbReference type="InterPro" id="IPR035906">
    <property type="entry name" value="MetI-like_sf"/>
</dbReference>
<dbReference type="SUPFAM" id="SSF161098">
    <property type="entry name" value="MetI-like"/>
    <property type="match status" value="1"/>
</dbReference>
<accession>A0ABS9TZN5</accession>
<proteinExistence type="inferred from homology"/>
<comment type="caution">
    <text evidence="10">The sequence shown here is derived from an EMBL/GenBank/DDBJ whole genome shotgun (WGS) entry which is preliminary data.</text>
</comment>
<dbReference type="PROSITE" id="PS50928">
    <property type="entry name" value="ABC_TM1"/>
    <property type="match status" value="1"/>
</dbReference>
<keyword evidence="5 7" id="KW-1133">Transmembrane helix</keyword>
<sequence>MTTQTLPQLERREPLWTRLPVLSHVRNSVGLQRGMLIAGLVLTVVFLLMALLAPFIAPYGFSQISDAKGDFPTQDPPSAQHIWGTTVGGFDVFSRVVWGAQTAVLVIVVAVALSIFAGVALGLASGYIGGWLDRVLVVVADAVYAFPSLLVAIVMSIVISHGQSSLWGGILAAAISITVVFIPQYFRVVRAEAIRLKAEPFVESAKVLGASSWRIMARHIFRNATRSIPLIFTLNASEAILTLAGLGFLGFGIEPTSAAEWGFDLNKAISDVTAGIWWTGVFPGLAIVLTVLGLTLVGESMNDLADSRLRTRGRGRRQRTTTAGTSESGAPQTGAVPGYAASTEASSGQEGGQA</sequence>
<feature type="region of interest" description="Disordered" evidence="8">
    <location>
        <begin position="307"/>
        <end position="354"/>
    </location>
</feature>
<organism evidence="10 11">
    <name type="scientific">Sinomonas terrae</name>
    <dbReference type="NCBI Taxonomy" id="2908838"/>
    <lineage>
        <taxon>Bacteria</taxon>
        <taxon>Bacillati</taxon>
        <taxon>Actinomycetota</taxon>
        <taxon>Actinomycetes</taxon>
        <taxon>Micrococcales</taxon>
        <taxon>Micrococcaceae</taxon>
        <taxon>Sinomonas</taxon>
    </lineage>
</organism>
<dbReference type="CDD" id="cd06261">
    <property type="entry name" value="TM_PBP2"/>
    <property type="match status" value="1"/>
</dbReference>
<comment type="subcellular location">
    <subcellularLocation>
        <location evidence="1 7">Cell membrane</location>
        <topology evidence="1 7">Multi-pass membrane protein</topology>
    </subcellularLocation>
</comment>
<evidence type="ECO:0000256" key="1">
    <source>
        <dbReference type="ARBA" id="ARBA00004651"/>
    </source>
</evidence>
<comment type="similarity">
    <text evidence="7">Belongs to the binding-protein-dependent transport system permease family.</text>
</comment>
<evidence type="ECO:0000256" key="5">
    <source>
        <dbReference type="ARBA" id="ARBA00022989"/>
    </source>
</evidence>
<dbReference type="Pfam" id="PF12911">
    <property type="entry name" value="OppC_N"/>
    <property type="match status" value="1"/>
</dbReference>
<evidence type="ECO:0000256" key="4">
    <source>
        <dbReference type="ARBA" id="ARBA00022692"/>
    </source>
</evidence>
<keyword evidence="2 7" id="KW-0813">Transport</keyword>
<dbReference type="PANTHER" id="PTHR43386:SF1">
    <property type="entry name" value="D,D-DIPEPTIDE TRANSPORT SYSTEM PERMEASE PROTEIN DDPC-RELATED"/>
    <property type="match status" value="1"/>
</dbReference>
<evidence type="ECO:0000256" key="8">
    <source>
        <dbReference type="SAM" id="MobiDB-lite"/>
    </source>
</evidence>
<feature type="transmembrane region" description="Helical" evidence="7">
    <location>
        <begin position="228"/>
        <end position="253"/>
    </location>
</feature>
<evidence type="ECO:0000256" key="7">
    <source>
        <dbReference type="RuleBase" id="RU363032"/>
    </source>
</evidence>
<evidence type="ECO:0000256" key="3">
    <source>
        <dbReference type="ARBA" id="ARBA00022475"/>
    </source>
</evidence>
<keyword evidence="4 7" id="KW-0812">Transmembrane</keyword>
<evidence type="ECO:0000313" key="11">
    <source>
        <dbReference type="Proteomes" id="UP001202922"/>
    </source>
</evidence>
<gene>
    <name evidence="10" type="ORF">L0M17_06470</name>
</gene>
<keyword evidence="11" id="KW-1185">Reference proteome</keyword>
<feature type="transmembrane region" description="Helical" evidence="7">
    <location>
        <begin position="165"/>
        <end position="186"/>
    </location>
</feature>
<dbReference type="Gene3D" id="1.10.3720.10">
    <property type="entry name" value="MetI-like"/>
    <property type="match status" value="1"/>
</dbReference>
<keyword evidence="6 7" id="KW-0472">Membrane</keyword>
<feature type="domain" description="ABC transmembrane type-1" evidence="9">
    <location>
        <begin position="100"/>
        <end position="298"/>
    </location>
</feature>
<dbReference type="Proteomes" id="UP001202922">
    <property type="component" value="Unassembled WGS sequence"/>
</dbReference>
<evidence type="ECO:0000256" key="2">
    <source>
        <dbReference type="ARBA" id="ARBA00022448"/>
    </source>
</evidence>